<keyword evidence="3" id="KW-1185">Reference proteome</keyword>
<evidence type="ECO:0000256" key="1">
    <source>
        <dbReference type="SAM" id="MobiDB-lite"/>
    </source>
</evidence>
<gene>
    <name evidence="2" type="ORF">EA462_10800</name>
</gene>
<organism evidence="2 3">
    <name type="scientific">Natrarchaeobius halalkaliphilus</name>
    <dbReference type="NCBI Taxonomy" id="1679091"/>
    <lineage>
        <taxon>Archaea</taxon>
        <taxon>Methanobacteriati</taxon>
        <taxon>Methanobacteriota</taxon>
        <taxon>Stenosarchaea group</taxon>
        <taxon>Halobacteria</taxon>
        <taxon>Halobacteriales</taxon>
        <taxon>Natrialbaceae</taxon>
        <taxon>Natrarchaeobius</taxon>
    </lineage>
</organism>
<feature type="compositionally biased region" description="Basic and acidic residues" evidence="1">
    <location>
        <begin position="32"/>
        <end position="43"/>
    </location>
</feature>
<reference evidence="2 3" key="1">
    <citation type="submission" date="2018-10" db="EMBL/GenBank/DDBJ databases">
        <title>Natrarchaeobius chitinivorans gen. nov., sp. nov., and Natrarchaeobius haloalkaliphilus sp. nov., alkaliphilic, chitin-utilizing haloarchaea from hypersaline alkaline lakes.</title>
        <authorList>
            <person name="Sorokin D.Y."/>
            <person name="Elcheninov A.G."/>
            <person name="Kostrikina N.A."/>
            <person name="Bale N.J."/>
            <person name="Sinninghe Damste J.S."/>
            <person name="Khijniak T.V."/>
            <person name="Kublanov I.V."/>
            <person name="Toshchakov S.V."/>
        </authorList>
    </citation>
    <scope>NUCLEOTIDE SEQUENCE [LARGE SCALE GENOMIC DNA]</scope>
    <source>
        <strain evidence="2 3">AArcht-Sl</strain>
    </source>
</reference>
<accession>A0A3N6LJX4</accession>
<protein>
    <submittedName>
        <fullName evidence="2">Uncharacterized protein</fullName>
    </submittedName>
</protein>
<name>A0A3N6LJX4_9EURY</name>
<dbReference type="EMBL" id="REFY01000004">
    <property type="protein sequence ID" value="RQG88878.1"/>
    <property type="molecule type" value="Genomic_DNA"/>
</dbReference>
<evidence type="ECO:0000313" key="3">
    <source>
        <dbReference type="Proteomes" id="UP000273828"/>
    </source>
</evidence>
<sequence length="66" mass="7420">MVPIHVSLSGHREGLVRTIPRSKPRHGWIARVHGDRPTRDRSPSARQFGTDGPDRTTRSNPSALER</sequence>
<feature type="region of interest" description="Disordered" evidence="1">
    <location>
        <begin position="26"/>
        <end position="66"/>
    </location>
</feature>
<dbReference type="Proteomes" id="UP000273828">
    <property type="component" value="Unassembled WGS sequence"/>
</dbReference>
<evidence type="ECO:0000313" key="2">
    <source>
        <dbReference type="EMBL" id="RQG88878.1"/>
    </source>
</evidence>
<dbReference type="AlphaFoldDB" id="A0A3N6LJX4"/>
<comment type="caution">
    <text evidence="2">The sequence shown here is derived from an EMBL/GenBank/DDBJ whole genome shotgun (WGS) entry which is preliminary data.</text>
</comment>
<proteinExistence type="predicted"/>